<dbReference type="InterPro" id="IPR006195">
    <property type="entry name" value="aa-tRNA-synth_II"/>
</dbReference>
<dbReference type="InterPro" id="IPR004154">
    <property type="entry name" value="Anticodon-bd"/>
</dbReference>
<protein>
    <recommendedName>
        <fullName evidence="9">Histidine--tRNA ligase</fullName>
        <ecNumber evidence="9">6.1.1.21</ecNumber>
    </recommendedName>
    <alternativeName>
        <fullName evidence="9">Histidyl-tRNA synthetase</fullName>
        <shortName evidence="9">HisRS</shortName>
    </alternativeName>
</protein>
<dbReference type="GO" id="GO:0005737">
    <property type="term" value="C:cytoplasm"/>
    <property type="evidence" value="ECO:0007669"/>
    <property type="project" value="UniProtKB-SubCell"/>
</dbReference>
<dbReference type="AlphaFoldDB" id="A1RXY1"/>
<dbReference type="PANTHER" id="PTHR43707:SF1">
    <property type="entry name" value="HISTIDINE--TRNA LIGASE, MITOCHONDRIAL-RELATED"/>
    <property type="match status" value="1"/>
</dbReference>
<dbReference type="EMBL" id="CP000505">
    <property type="protein sequence ID" value="ABL78061.1"/>
    <property type="molecule type" value="Genomic_DNA"/>
</dbReference>
<organism evidence="12 13">
    <name type="scientific">Thermofilum pendens (strain DSM 2475 / Hrk 5)</name>
    <dbReference type="NCBI Taxonomy" id="368408"/>
    <lineage>
        <taxon>Archaea</taxon>
        <taxon>Thermoproteota</taxon>
        <taxon>Thermoprotei</taxon>
        <taxon>Thermofilales</taxon>
        <taxon>Thermofilaceae</taxon>
        <taxon>Thermofilum</taxon>
    </lineage>
</organism>
<dbReference type="eggNOG" id="arCOG00404">
    <property type="taxonomic scope" value="Archaea"/>
</dbReference>
<feature type="binding site" evidence="10">
    <location>
        <position position="111"/>
    </location>
    <ligand>
        <name>L-histidine</name>
        <dbReference type="ChEBI" id="CHEBI:57595"/>
    </ligand>
</feature>
<evidence type="ECO:0000256" key="7">
    <source>
        <dbReference type="ARBA" id="ARBA00023146"/>
    </source>
</evidence>
<gene>
    <name evidence="9" type="primary">hisS</name>
    <name evidence="12" type="ordered locus">Tpen_0659</name>
</gene>
<evidence type="ECO:0000313" key="12">
    <source>
        <dbReference type="EMBL" id="ABL78061.1"/>
    </source>
</evidence>
<keyword evidence="9" id="KW-0067">ATP-binding</keyword>
<comment type="subcellular location">
    <subcellularLocation>
        <location evidence="1 9">Cytoplasm</location>
    </subcellularLocation>
</comment>
<reference evidence="13" key="1">
    <citation type="journal article" date="2008" name="J. Bacteriol.">
        <title>Genome sequence of Thermofilum pendens reveals an exceptional loss of biosynthetic pathways without genome reduction.</title>
        <authorList>
            <person name="Anderson I."/>
            <person name="Rodriguez J."/>
            <person name="Susanti D."/>
            <person name="Porat I."/>
            <person name="Reich C."/>
            <person name="Ulrich L.E."/>
            <person name="Elkins J.G."/>
            <person name="Mavromatis K."/>
            <person name="Lykidis A."/>
            <person name="Kim E."/>
            <person name="Thompson L.S."/>
            <person name="Nolan M."/>
            <person name="Land M."/>
            <person name="Copeland A."/>
            <person name="Lapidus A."/>
            <person name="Lucas S."/>
            <person name="Detter C."/>
            <person name="Zhulin I.B."/>
            <person name="Olsen G.J."/>
            <person name="Whitman W."/>
            <person name="Mukhopadhyay B."/>
            <person name="Bristow J."/>
            <person name="Kyrpides N."/>
        </authorList>
    </citation>
    <scope>NUCLEOTIDE SEQUENCE [LARGE SCALE GENOMIC DNA]</scope>
    <source>
        <strain evidence="13">DSM 2475 / Hrk 5</strain>
    </source>
</reference>
<dbReference type="Gene3D" id="3.30.930.10">
    <property type="entry name" value="Bira Bifunctional Protein, Domain 2"/>
    <property type="match status" value="1"/>
</dbReference>
<dbReference type="HOGENOM" id="CLU_025113_3_0_2"/>
<keyword evidence="4 9" id="KW-0436">Ligase</keyword>
<dbReference type="InterPro" id="IPR015807">
    <property type="entry name" value="His-tRNA-ligase"/>
</dbReference>
<dbReference type="Gene3D" id="3.40.50.800">
    <property type="entry name" value="Anticodon-binding domain"/>
    <property type="match status" value="1"/>
</dbReference>
<sequence>MSKNLVLQPPRGTRDWLPEEAYAKRIVSEKIREVFESYGYGEVITPAFEYLDLLKAKAGEEVVEQIYAFKDKAGRELGLRFEMTTPIARIVASRLDLAKPLRFYYVQPVWRYEEPQRGRWREFWQAGIELFGISEPEGDAEVVAVTFDALKAVGLKDFDIRVNDRRVVEDLVLGAGIPGDLLPSALRVLDKMDKFGEEYVVSELAKLGLREDAATSLLEKLKSGSLDIDTSTQPGREGLRRLALVVDTLKNCYGINVTVDYAIVRGLGYYTGFVFEVKAGSSEGLGSIAGGGRYDDLVSVVGGPKIPASGMAIGVERLLEALSMQGALKLDYREVDVCVIPVKKTPEILSEAVAVARELRVAGMKVVLEVSERSLSKLLEAASKRGARFAIILGERELKEGVVTVRDLYLWKEEKVARPHLYEYIRAGSST</sequence>
<proteinExistence type="inferred from homology"/>
<keyword evidence="5 9" id="KW-0547">Nucleotide-binding</keyword>
<evidence type="ECO:0000256" key="9">
    <source>
        <dbReference type="HAMAP-Rule" id="MF_00127"/>
    </source>
</evidence>
<dbReference type="NCBIfam" id="TIGR00442">
    <property type="entry name" value="hisS"/>
    <property type="match status" value="1"/>
</dbReference>
<dbReference type="InterPro" id="IPR041715">
    <property type="entry name" value="HisRS-like_core"/>
</dbReference>
<evidence type="ECO:0000256" key="1">
    <source>
        <dbReference type="ARBA" id="ARBA00004496"/>
    </source>
</evidence>
<dbReference type="PANTHER" id="PTHR43707">
    <property type="entry name" value="HISTIDYL-TRNA SYNTHETASE"/>
    <property type="match status" value="1"/>
</dbReference>
<evidence type="ECO:0000256" key="8">
    <source>
        <dbReference type="ARBA" id="ARBA00047639"/>
    </source>
</evidence>
<dbReference type="GeneID" id="4601617"/>
<feature type="binding site" evidence="10">
    <location>
        <begin position="82"/>
        <end position="84"/>
    </location>
    <ligand>
        <name>L-histidine</name>
        <dbReference type="ChEBI" id="CHEBI:57595"/>
    </ligand>
</feature>
<feature type="binding site" evidence="10">
    <location>
        <position position="129"/>
    </location>
    <ligand>
        <name>L-histidine</name>
        <dbReference type="ChEBI" id="CHEBI:57595"/>
    </ligand>
</feature>
<dbReference type="OrthoDB" id="8659at2157"/>
<dbReference type="InterPro" id="IPR045864">
    <property type="entry name" value="aa-tRNA-synth_II/BPL/LPL"/>
</dbReference>
<dbReference type="GO" id="GO:0006427">
    <property type="term" value="P:histidyl-tRNA aminoacylation"/>
    <property type="evidence" value="ECO:0007669"/>
    <property type="project" value="UniProtKB-UniRule"/>
</dbReference>
<dbReference type="GO" id="GO:0000105">
    <property type="term" value="P:L-histidine biosynthetic process"/>
    <property type="evidence" value="ECO:0007669"/>
    <property type="project" value="InterPro"/>
</dbReference>
<accession>A1RXY1</accession>
<dbReference type="HAMAP" id="MF_00125">
    <property type="entry name" value="HisZ"/>
    <property type="match status" value="1"/>
</dbReference>
<keyword evidence="3 9" id="KW-0963">Cytoplasm</keyword>
<keyword evidence="7 9" id="KW-0030">Aminoacyl-tRNA synthetase</keyword>
<dbReference type="SUPFAM" id="SSF55681">
    <property type="entry name" value="Class II aaRS and biotin synthetases"/>
    <property type="match status" value="1"/>
</dbReference>
<keyword evidence="13" id="KW-1185">Reference proteome</keyword>
<dbReference type="Pfam" id="PF13393">
    <property type="entry name" value="tRNA-synt_His"/>
    <property type="match status" value="1"/>
</dbReference>
<dbReference type="STRING" id="368408.Tpen_0659"/>
<keyword evidence="6 9" id="KW-0648">Protein biosynthesis</keyword>
<dbReference type="SUPFAM" id="SSF52954">
    <property type="entry name" value="Class II aaRS ABD-related"/>
    <property type="match status" value="1"/>
</dbReference>
<dbReference type="PIRSF" id="PIRSF001549">
    <property type="entry name" value="His-tRNA_synth"/>
    <property type="match status" value="1"/>
</dbReference>
<evidence type="ECO:0000256" key="4">
    <source>
        <dbReference type="ARBA" id="ARBA00022598"/>
    </source>
</evidence>
<dbReference type="EC" id="6.1.1.21" evidence="9"/>
<dbReference type="CDD" id="cd00773">
    <property type="entry name" value="HisRS-like_core"/>
    <property type="match status" value="1"/>
</dbReference>
<dbReference type="Pfam" id="PF03129">
    <property type="entry name" value="HGTP_anticodon"/>
    <property type="match status" value="1"/>
</dbReference>
<evidence type="ECO:0000259" key="11">
    <source>
        <dbReference type="PROSITE" id="PS50862"/>
    </source>
</evidence>
<comment type="similarity">
    <text evidence="2 9">Belongs to the class-II aminoacyl-tRNA synthetase family.</text>
</comment>
<evidence type="ECO:0000256" key="3">
    <source>
        <dbReference type="ARBA" id="ARBA00022490"/>
    </source>
</evidence>
<evidence type="ECO:0000256" key="6">
    <source>
        <dbReference type="ARBA" id="ARBA00022917"/>
    </source>
</evidence>
<evidence type="ECO:0000256" key="2">
    <source>
        <dbReference type="ARBA" id="ARBA00008226"/>
    </source>
</evidence>
<dbReference type="EnsemblBacteria" id="ABL78061">
    <property type="protein sequence ID" value="ABL78061"/>
    <property type="gene ID" value="Tpen_0659"/>
</dbReference>
<dbReference type="GO" id="GO:0005524">
    <property type="term" value="F:ATP binding"/>
    <property type="evidence" value="ECO:0007669"/>
    <property type="project" value="UniProtKB-UniRule"/>
</dbReference>
<dbReference type="InterPro" id="IPR036621">
    <property type="entry name" value="Anticodon-bd_dom_sf"/>
</dbReference>
<feature type="domain" description="Aminoacyl-transfer RNA synthetases class-II family profile" evidence="11">
    <location>
        <begin position="11"/>
        <end position="341"/>
    </location>
</feature>
<dbReference type="PROSITE" id="PS50862">
    <property type="entry name" value="AA_TRNA_LIGASE_II"/>
    <property type="match status" value="1"/>
</dbReference>
<dbReference type="KEGG" id="tpe:Tpen_0659"/>
<dbReference type="InterPro" id="IPR004516">
    <property type="entry name" value="HisRS/HisZ"/>
</dbReference>
<feature type="binding site" evidence="10">
    <location>
        <begin position="269"/>
        <end position="270"/>
    </location>
    <ligand>
        <name>L-histidine</name>
        <dbReference type="ChEBI" id="CHEBI:57595"/>
    </ligand>
</feature>
<dbReference type="RefSeq" id="WP_011752326.1">
    <property type="nucleotide sequence ID" value="NC_008698.1"/>
</dbReference>
<name>A1RXY1_THEPD</name>
<evidence type="ECO:0000256" key="10">
    <source>
        <dbReference type="PIRSR" id="PIRSR001549-1"/>
    </source>
</evidence>
<feature type="binding site" evidence="10">
    <location>
        <position position="265"/>
    </location>
    <ligand>
        <name>L-histidine</name>
        <dbReference type="ChEBI" id="CHEBI:57595"/>
    </ligand>
</feature>
<feature type="binding site" evidence="10">
    <location>
        <position position="125"/>
    </location>
    <ligand>
        <name>L-histidine</name>
        <dbReference type="ChEBI" id="CHEBI:57595"/>
    </ligand>
</feature>
<dbReference type="InterPro" id="IPR004517">
    <property type="entry name" value="HisZ"/>
</dbReference>
<comment type="catalytic activity">
    <reaction evidence="8 9">
        <text>tRNA(His) + L-histidine + ATP = L-histidyl-tRNA(His) + AMP + diphosphate + H(+)</text>
        <dbReference type="Rhea" id="RHEA:17313"/>
        <dbReference type="Rhea" id="RHEA-COMP:9665"/>
        <dbReference type="Rhea" id="RHEA-COMP:9689"/>
        <dbReference type="ChEBI" id="CHEBI:15378"/>
        <dbReference type="ChEBI" id="CHEBI:30616"/>
        <dbReference type="ChEBI" id="CHEBI:33019"/>
        <dbReference type="ChEBI" id="CHEBI:57595"/>
        <dbReference type="ChEBI" id="CHEBI:78442"/>
        <dbReference type="ChEBI" id="CHEBI:78527"/>
        <dbReference type="ChEBI" id="CHEBI:456215"/>
        <dbReference type="EC" id="6.1.1.21"/>
    </reaction>
</comment>
<dbReference type="Proteomes" id="UP000000641">
    <property type="component" value="Chromosome"/>
</dbReference>
<dbReference type="GO" id="GO:0004821">
    <property type="term" value="F:histidine-tRNA ligase activity"/>
    <property type="evidence" value="ECO:0007669"/>
    <property type="project" value="UniProtKB-UniRule"/>
</dbReference>
<dbReference type="HAMAP" id="MF_00127">
    <property type="entry name" value="His_tRNA_synth"/>
    <property type="match status" value="1"/>
</dbReference>
<evidence type="ECO:0000313" key="13">
    <source>
        <dbReference type="Proteomes" id="UP000000641"/>
    </source>
</evidence>
<evidence type="ECO:0000256" key="5">
    <source>
        <dbReference type="ARBA" id="ARBA00022741"/>
    </source>
</evidence>